<keyword evidence="1" id="KW-0880">Kelch repeat</keyword>
<dbReference type="Pfam" id="PF07707">
    <property type="entry name" value="BACK"/>
    <property type="match status" value="1"/>
</dbReference>
<dbReference type="InterPro" id="IPR037293">
    <property type="entry name" value="Gal_Oxidase_central_sf"/>
</dbReference>
<dbReference type="AlphaFoldDB" id="A0A1A9ZVK9"/>
<accession>A0A1A9ZVK9</accession>
<reference evidence="4" key="2">
    <citation type="submission" date="2020-05" db="UniProtKB">
        <authorList>
            <consortium name="EnsemblMetazoa"/>
        </authorList>
    </citation>
    <scope>IDENTIFICATION</scope>
    <source>
        <strain evidence="4">IAEA</strain>
    </source>
</reference>
<keyword evidence="2" id="KW-0677">Repeat</keyword>
<dbReference type="InterPro" id="IPR015915">
    <property type="entry name" value="Kelch-typ_b-propeller"/>
</dbReference>
<evidence type="ECO:0000256" key="1">
    <source>
        <dbReference type="ARBA" id="ARBA00022441"/>
    </source>
</evidence>
<dbReference type="Gene3D" id="2.130.10.80">
    <property type="entry name" value="Galactose oxidase/kelch, beta-propeller"/>
    <property type="match status" value="1"/>
</dbReference>
<feature type="domain" description="BACK" evidence="3">
    <location>
        <begin position="3"/>
        <end position="46"/>
    </location>
</feature>
<dbReference type="EnsemblMetazoa" id="GPAI026409-RA">
    <property type="protein sequence ID" value="GPAI026409-PA"/>
    <property type="gene ID" value="GPAI026409"/>
</dbReference>
<dbReference type="InterPro" id="IPR011705">
    <property type="entry name" value="BACK"/>
</dbReference>
<evidence type="ECO:0000313" key="5">
    <source>
        <dbReference type="Proteomes" id="UP000092445"/>
    </source>
</evidence>
<keyword evidence="5" id="KW-1185">Reference proteome</keyword>
<protein>
    <submittedName>
        <fullName evidence="4">BACK domain-containing protein</fullName>
    </submittedName>
</protein>
<dbReference type="SMART" id="SM00612">
    <property type="entry name" value="Kelch"/>
    <property type="match status" value="3"/>
</dbReference>
<dbReference type="PANTHER" id="PTHR24412:SF441">
    <property type="entry name" value="KELCH-LIKE PROTEIN 28"/>
    <property type="match status" value="1"/>
</dbReference>
<organism evidence="4 5">
    <name type="scientific">Glossina pallidipes</name>
    <name type="common">Tsetse fly</name>
    <dbReference type="NCBI Taxonomy" id="7398"/>
    <lineage>
        <taxon>Eukaryota</taxon>
        <taxon>Metazoa</taxon>
        <taxon>Ecdysozoa</taxon>
        <taxon>Arthropoda</taxon>
        <taxon>Hexapoda</taxon>
        <taxon>Insecta</taxon>
        <taxon>Pterygota</taxon>
        <taxon>Neoptera</taxon>
        <taxon>Endopterygota</taxon>
        <taxon>Diptera</taxon>
        <taxon>Brachycera</taxon>
        <taxon>Muscomorpha</taxon>
        <taxon>Hippoboscoidea</taxon>
        <taxon>Glossinidae</taxon>
        <taxon>Glossina</taxon>
    </lineage>
</organism>
<dbReference type="SUPFAM" id="SSF117281">
    <property type="entry name" value="Kelch motif"/>
    <property type="match status" value="1"/>
</dbReference>
<dbReference type="Gene3D" id="1.25.40.420">
    <property type="match status" value="1"/>
</dbReference>
<evidence type="ECO:0000313" key="4">
    <source>
        <dbReference type="EnsemblMetazoa" id="GPAI026409-PA"/>
    </source>
</evidence>
<sequence length="234" mass="26592">MYIQDLIKDDKLSVAWEDNAYKAVINWIKYDLTKRRGYLANLMRHLTPLSQRSSFWSQTKNVPINRNAKFHVLFAGGKHIKTATEHRMCKVYDATNNKTSPISDMLDCRFGNSVTSLNGTVYSVGGYAGNSLKTAECYDRVNKKRTHMEPMNTGRYYFGICACNNLIYAIGGHYTSSVESYNPATSKWYRCPDTPAPLNWCCRAAVIKHLCDSIYSLGRGIDGMTSCIRFDSRE</sequence>
<name>A0A1A9ZVK9_GLOPL</name>
<evidence type="ECO:0000256" key="2">
    <source>
        <dbReference type="ARBA" id="ARBA00022737"/>
    </source>
</evidence>
<dbReference type="VEuPathDB" id="VectorBase:GPAI026409"/>
<evidence type="ECO:0000259" key="3">
    <source>
        <dbReference type="Pfam" id="PF07707"/>
    </source>
</evidence>
<dbReference type="STRING" id="7398.A0A1A9ZVK9"/>
<proteinExistence type="predicted"/>
<dbReference type="Pfam" id="PF01344">
    <property type="entry name" value="Kelch_1"/>
    <property type="match status" value="2"/>
</dbReference>
<dbReference type="Proteomes" id="UP000092445">
    <property type="component" value="Unassembled WGS sequence"/>
</dbReference>
<dbReference type="InterPro" id="IPR006652">
    <property type="entry name" value="Kelch_1"/>
</dbReference>
<dbReference type="PANTHER" id="PTHR24412">
    <property type="entry name" value="KELCH PROTEIN"/>
    <property type="match status" value="1"/>
</dbReference>
<reference evidence="5" key="1">
    <citation type="submission" date="2014-03" db="EMBL/GenBank/DDBJ databases">
        <authorList>
            <person name="Aksoy S."/>
            <person name="Warren W."/>
            <person name="Wilson R.K."/>
        </authorList>
    </citation>
    <scope>NUCLEOTIDE SEQUENCE [LARGE SCALE GENOMIC DNA]</scope>
    <source>
        <strain evidence="5">IAEA</strain>
    </source>
</reference>